<sequence length="191" mass="20568">MSQFAFAWIRTAAVVLLGTAGATPALPAGSLATEAVRDALTVRAPAAPAAPQQAAQNRAAAIAQAQRPTEQRPSEPVAITPIRGRSVVARSTAYNSLPNQTDSTPFITATGTRTRPGVVALSRDLLRIFPYGTRVIIEDLSGRYTNMLRGRVFVVEDTMAARKTNSVDIWMPTRTEALNWGARQIRITAIR</sequence>
<organism evidence="4 5">
    <name type="scientific">Deinococcus arcticus</name>
    <dbReference type="NCBI Taxonomy" id="2136176"/>
    <lineage>
        <taxon>Bacteria</taxon>
        <taxon>Thermotogati</taxon>
        <taxon>Deinococcota</taxon>
        <taxon>Deinococci</taxon>
        <taxon>Deinococcales</taxon>
        <taxon>Deinococcaceae</taxon>
        <taxon>Deinococcus</taxon>
    </lineage>
</organism>
<keyword evidence="5" id="KW-1185">Reference proteome</keyword>
<proteinExistence type="predicted"/>
<reference evidence="4 5" key="1">
    <citation type="submission" date="2018-03" db="EMBL/GenBank/DDBJ databases">
        <title>Draft genome of Deinococcus sp. OD32.</title>
        <authorList>
            <person name="Wang X.-P."/>
            <person name="Du Z.-J."/>
        </authorList>
    </citation>
    <scope>NUCLEOTIDE SEQUENCE [LARGE SCALE GENOMIC DNA]</scope>
    <source>
        <strain evidence="4 5">OD32</strain>
    </source>
</reference>
<comment type="caution">
    <text evidence="4">The sequence shown here is derived from an EMBL/GenBank/DDBJ whole genome shotgun (WGS) entry which is preliminary data.</text>
</comment>
<evidence type="ECO:0000259" key="3">
    <source>
        <dbReference type="Pfam" id="PF06725"/>
    </source>
</evidence>
<evidence type="ECO:0000313" key="4">
    <source>
        <dbReference type="EMBL" id="PTA66988.1"/>
    </source>
</evidence>
<feature type="compositionally biased region" description="Low complexity" evidence="1">
    <location>
        <begin position="47"/>
        <end position="68"/>
    </location>
</feature>
<evidence type="ECO:0000256" key="2">
    <source>
        <dbReference type="SAM" id="SignalP"/>
    </source>
</evidence>
<feature type="region of interest" description="Disordered" evidence="1">
    <location>
        <begin position="47"/>
        <end position="75"/>
    </location>
</feature>
<dbReference type="CDD" id="cd22784">
    <property type="entry name" value="DPBB_MltA_YuiC-like"/>
    <property type="match status" value="1"/>
</dbReference>
<protein>
    <recommendedName>
        <fullName evidence="3">3D domain-containing protein</fullName>
    </recommendedName>
</protein>
<dbReference type="Proteomes" id="UP000240317">
    <property type="component" value="Unassembled WGS sequence"/>
</dbReference>
<gene>
    <name evidence="4" type="ORF">C8263_14830</name>
</gene>
<dbReference type="GO" id="GO:0019867">
    <property type="term" value="C:outer membrane"/>
    <property type="evidence" value="ECO:0007669"/>
    <property type="project" value="InterPro"/>
</dbReference>
<feature type="domain" description="3D" evidence="3">
    <location>
        <begin position="127"/>
        <end position="189"/>
    </location>
</feature>
<dbReference type="Pfam" id="PF06725">
    <property type="entry name" value="3D"/>
    <property type="match status" value="1"/>
</dbReference>
<feature type="chain" id="PRO_5015611021" description="3D domain-containing protein" evidence="2">
    <location>
        <begin position="28"/>
        <end position="191"/>
    </location>
</feature>
<feature type="signal peptide" evidence="2">
    <location>
        <begin position="1"/>
        <end position="27"/>
    </location>
</feature>
<dbReference type="OrthoDB" id="9798935at2"/>
<accession>A0A2T3W523</accession>
<dbReference type="GO" id="GO:0004553">
    <property type="term" value="F:hydrolase activity, hydrolyzing O-glycosyl compounds"/>
    <property type="evidence" value="ECO:0007669"/>
    <property type="project" value="InterPro"/>
</dbReference>
<keyword evidence="2" id="KW-0732">Signal</keyword>
<evidence type="ECO:0000256" key="1">
    <source>
        <dbReference type="SAM" id="MobiDB-lite"/>
    </source>
</evidence>
<name>A0A2T3W523_9DEIO</name>
<evidence type="ECO:0000313" key="5">
    <source>
        <dbReference type="Proteomes" id="UP000240317"/>
    </source>
</evidence>
<dbReference type="AlphaFoldDB" id="A0A2T3W523"/>
<dbReference type="GO" id="GO:0009254">
    <property type="term" value="P:peptidoglycan turnover"/>
    <property type="evidence" value="ECO:0007669"/>
    <property type="project" value="InterPro"/>
</dbReference>
<dbReference type="InterPro" id="IPR010611">
    <property type="entry name" value="3D_dom"/>
</dbReference>
<dbReference type="RefSeq" id="WP_107138925.1">
    <property type="nucleotide sequence ID" value="NZ_PYSV01000016.1"/>
</dbReference>
<dbReference type="EMBL" id="PYSV01000016">
    <property type="protein sequence ID" value="PTA66988.1"/>
    <property type="molecule type" value="Genomic_DNA"/>
</dbReference>